<feature type="transmembrane region" description="Helical" evidence="1">
    <location>
        <begin position="126"/>
        <end position="151"/>
    </location>
</feature>
<dbReference type="EMBL" id="RPDH01000001">
    <property type="protein sequence ID" value="RPE13358.1"/>
    <property type="molecule type" value="Genomic_DNA"/>
</dbReference>
<evidence type="ECO:0000313" key="3">
    <source>
        <dbReference type="Proteomes" id="UP000278351"/>
    </source>
</evidence>
<dbReference type="OrthoDB" id="9811380at2"/>
<reference evidence="2 3" key="1">
    <citation type="submission" date="2018-11" db="EMBL/GenBank/DDBJ databases">
        <title>Chitinophaga lutea sp.nov., isolate from arsenic contaminated soil.</title>
        <authorList>
            <person name="Zong Y."/>
        </authorList>
    </citation>
    <scope>NUCLEOTIDE SEQUENCE [LARGE SCALE GENOMIC DNA]</scope>
    <source>
        <strain evidence="2 3">ZY74</strain>
    </source>
</reference>
<evidence type="ECO:0000313" key="2">
    <source>
        <dbReference type="EMBL" id="RPE13358.1"/>
    </source>
</evidence>
<name>A0A3N4PZH0_9BACT</name>
<dbReference type="AlphaFoldDB" id="A0A3N4PZH0"/>
<keyword evidence="1" id="KW-0472">Membrane</keyword>
<keyword evidence="1" id="KW-0812">Transmembrane</keyword>
<feature type="transmembrane region" description="Helical" evidence="1">
    <location>
        <begin position="12"/>
        <end position="31"/>
    </location>
</feature>
<dbReference type="InterPro" id="IPR007352">
    <property type="entry name" value="DUF420"/>
</dbReference>
<feature type="transmembrane region" description="Helical" evidence="1">
    <location>
        <begin position="171"/>
        <end position="190"/>
    </location>
</feature>
<feature type="transmembrane region" description="Helical" evidence="1">
    <location>
        <begin position="78"/>
        <end position="98"/>
    </location>
</feature>
<evidence type="ECO:0000256" key="1">
    <source>
        <dbReference type="SAM" id="Phobius"/>
    </source>
</evidence>
<dbReference type="PANTHER" id="PTHR37692:SF1">
    <property type="entry name" value="DUF420 DOMAIN-CONTAINING PROTEIN"/>
    <property type="match status" value="1"/>
</dbReference>
<dbReference type="Proteomes" id="UP000278351">
    <property type="component" value="Unassembled WGS sequence"/>
</dbReference>
<feature type="transmembrane region" description="Helical" evidence="1">
    <location>
        <begin position="43"/>
        <end position="66"/>
    </location>
</feature>
<proteinExistence type="predicted"/>
<dbReference type="PANTHER" id="PTHR37692">
    <property type="entry name" value="HYPOTHETICAL MEMBRANE SPANNING PROTEIN"/>
    <property type="match status" value="1"/>
</dbReference>
<accession>A0A3N4PZH0</accession>
<sequence length="191" mass="21649">MSNLKNKNLNLPIAIVSILIPVVVAVLFVLPKPDIAINFDVRVMPFFHAVLNSATAVLLLASLYFIKNGHTKAHKWTNITAVILSVCFLLSYVTYHFLTESTKFGDINHDQVVDASEIAVLGGIRYLYYFLLLTHIVLAVVIVPLVLFTLLRAFQNDNERHRKIARITWPLWFYVAITGVIVYIMISPYYG</sequence>
<comment type="caution">
    <text evidence="2">The sequence shown here is derived from an EMBL/GenBank/DDBJ whole genome shotgun (WGS) entry which is preliminary data.</text>
</comment>
<dbReference type="Pfam" id="PF04238">
    <property type="entry name" value="DUF420"/>
    <property type="match status" value="1"/>
</dbReference>
<organism evidence="2 3">
    <name type="scientific">Chitinophaga lutea</name>
    <dbReference type="NCBI Taxonomy" id="2488634"/>
    <lineage>
        <taxon>Bacteria</taxon>
        <taxon>Pseudomonadati</taxon>
        <taxon>Bacteroidota</taxon>
        <taxon>Chitinophagia</taxon>
        <taxon>Chitinophagales</taxon>
        <taxon>Chitinophagaceae</taxon>
        <taxon>Chitinophaga</taxon>
    </lineage>
</organism>
<gene>
    <name evidence="2" type="ORF">EGT74_07475</name>
</gene>
<keyword evidence="1" id="KW-1133">Transmembrane helix</keyword>
<protein>
    <submittedName>
        <fullName evidence="2">DUF420 domain-containing protein</fullName>
    </submittedName>
</protein>
<dbReference type="RefSeq" id="WP_123845875.1">
    <property type="nucleotide sequence ID" value="NZ_RPDH01000001.1"/>
</dbReference>
<keyword evidence="3" id="KW-1185">Reference proteome</keyword>